<protein>
    <submittedName>
        <fullName evidence="2">Uncharacterized protein</fullName>
    </submittedName>
</protein>
<name>A0A2S5ZUD4_9NOCA</name>
<feature type="region of interest" description="Disordered" evidence="1">
    <location>
        <begin position="79"/>
        <end position="112"/>
    </location>
</feature>
<evidence type="ECO:0000313" key="2">
    <source>
        <dbReference type="EMBL" id="PPJ18722.1"/>
    </source>
</evidence>
<dbReference type="AlphaFoldDB" id="A0A2S5ZUD4"/>
<feature type="region of interest" description="Disordered" evidence="1">
    <location>
        <begin position="1"/>
        <end position="20"/>
    </location>
</feature>
<gene>
    <name evidence="2" type="ORF">C5F51_36295</name>
</gene>
<organism evidence="2 3">
    <name type="scientific">Nocardia nova</name>
    <dbReference type="NCBI Taxonomy" id="37330"/>
    <lineage>
        <taxon>Bacteria</taxon>
        <taxon>Bacillati</taxon>
        <taxon>Actinomycetota</taxon>
        <taxon>Actinomycetes</taxon>
        <taxon>Mycobacteriales</taxon>
        <taxon>Nocardiaceae</taxon>
        <taxon>Nocardia</taxon>
    </lineage>
</organism>
<sequence length="134" mass="14519">MPRRVPLPQRRSHDEKPSIETPPVELDIVISAARRLCLSGAKSDRKFSSALSGHPVMVWAGMRSIHVRLAGEFIRTRQSRPHGRGFSGAAFAERSWGPEPSGSAAQRGAVPTGTAVKIDRIVARDGDVTTPDND</sequence>
<dbReference type="Proteomes" id="UP000238356">
    <property type="component" value="Unassembled WGS sequence"/>
</dbReference>
<accession>A0A2S5ZUD4</accession>
<evidence type="ECO:0000313" key="3">
    <source>
        <dbReference type="Proteomes" id="UP000238356"/>
    </source>
</evidence>
<reference evidence="2 3" key="1">
    <citation type="submission" date="2018-02" db="EMBL/GenBank/DDBJ databases">
        <title>8 Nocardia nova and 1 Nocardia cyriacigeorgica strain used for evolution to TMP-SMX.</title>
        <authorList>
            <person name="Mehta H."/>
            <person name="Weng J."/>
            <person name="Shamoo Y."/>
        </authorList>
    </citation>
    <scope>NUCLEOTIDE SEQUENCE [LARGE SCALE GENOMIC DNA]</scope>
    <source>
        <strain evidence="2 3">BAA2227</strain>
    </source>
</reference>
<evidence type="ECO:0000256" key="1">
    <source>
        <dbReference type="SAM" id="MobiDB-lite"/>
    </source>
</evidence>
<comment type="caution">
    <text evidence="2">The sequence shown here is derived from an EMBL/GenBank/DDBJ whole genome shotgun (WGS) entry which is preliminary data.</text>
</comment>
<proteinExistence type="predicted"/>
<keyword evidence="3" id="KW-1185">Reference proteome</keyword>
<dbReference type="EMBL" id="PSZD01000057">
    <property type="protein sequence ID" value="PPJ18722.1"/>
    <property type="molecule type" value="Genomic_DNA"/>
</dbReference>